<proteinExistence type="predicted"/>
<dbReference type="Ensembl" id="ENSCCRT00010098631.1">
    <property type="protein sequence ID" value="ENSCCRP00010088956.1"/>
    <property type="gene ID" value="ENSCCRG00010038878.1"/>
</dbReference>
<accession>A0A8C1NBE3</accession>
<dbReference type="Proteomes" id="UP000694427">
    <property type="component" value="Unplaced"/>
</dbReference>
<reference evidence="1" key="2">
    <citation type="submission" date="2025-09" db="UniProtKB">
        <authorList>
            <consortium name="Ensembl"/>
        </authorList>
    </citation>
    <scope>IDENTIFICATION</scope>
</reference>
<evidence type="ECO:0000313" key="2">
    <source>
        <dbReference type="Proteomes" id="UP000694427"/>
    </source>
</evidence>
<dbReference type="AlphaFoldDB" id="A0A8C1NBE3"/>
<name>A0A8C1NBE3_CYPCA</name>
<keyword evidence="2" id="KW-1185">Reference proteome</keyword>
<organism evidence="1 2">
    <name type="scientific">Cyprinus carpio</name>
    <name type="common">Common carp</name>
    <dbReference type="NCBI Taxonomy" id="7962"/>
    <lineage>
        <taxon>Eukaryota</taxon>
        <taxon>Metazoa</taxon>
        <taxon>Chordata</taxon>
        <taxon>Craniata</taxon>
        <taxon>Vertebrata</taxon>
        <taxon>Euteleostomi</taxon>
        <taxon>Actinopterygii</taxon>
        <taxon>Neopterygii</taxon>
        <taxon>Teleostei</taxon>
        <taxon>Ostariophysi</taxon>
        <taxon>Cypriniformes</taxon>
        <taxon>Cyprinidae</taxon>
        <taxon>Cyprininae</taxon>
        <taxon>Cyprinus</taxon>
    </lineage>
</organism>
<protein>
    <submittedName>
        <fullName evidence="1">Uncharacterized protein</fullName>
    </submittedName>
</protein>
<sequence length="64" mass="7109">MISEGSCDTVCKAYDKARSRTCVNIGSVFLRWIELKEQEGLRSDAEVALFLLDRGVTLMCVSPP</sequence>
<reference evidence="1" key="1">
    <citation type="submission" date="2025-08" db="UniProtKB">
        <authorList>
            <consortium name="Ensembl"/>
        </authorList>
    </citation>
    <scope>IDENTIFICATION</scope>
</reference>
<evidence type="ECO:0000313" key="1">
    <source>
        <dbReference type="Ensembl" id="ENSCCRP00010088956.1"/>
    </source>
</evidence>